<reference evidence="1 2" key="1">
    <citation type="submission" date="2019-10" db="EMBL/GenBank/DDBJ databases">
        <title>Evaluation of single-gene subtyping targets for Pseudomonas.</title>
        <authorList>
            <person name="Reichler S.J."/>
            <person name="Orsi R.H."/>
            <person name="Wiedmann M."/>
            <person name="Martin N.H."/>
            <person name="Murphy S.I."/>
        </authorList>
    </citation>
    <scope>NUCLEOTIDE SEQUENCE [LARGE SCALE GENOMIC DNA]</scope>
    <source>
        <strain evidence="1 2">FSL R10-0802</strain>
    </source>
</reference>
<feature type="non-terminal residue" evidence="1">
    <location>
        <position position="1"/>
    </location>
</feature>
<proteinExistence type="predicted"/>
<organism evidence="1 2">
    <name type="scientific">Pseudomonas helleri</name>
    <dbReference type="NCBI Taxonomy" id="1608996"/>
    <lineage>
        <taxon>Bacteria</taxon>
        <taxon>Pseudomonadati</taxon>
        <taxon>Pseudomonadota</taxon>
        <taxon>Gammaproteobacteria</taxon>
        <taxon>Pseudomonadales</taxon>
        <taxon>Pseudomonadaceae</taxon>
        <taxon>Pseudomonas</taxon>
    </lineage>
</organism>
<dbReference type="Gene3D" id="2.30.110.50">
    <property type="match status" value="1"/>
</dbReference>
<evidence type="ECO:0000313" key="1">
    <source>
        <dbReference type="EMBL" id="MQT28936.1"/>
    </source>
</evidence>
<dbReference type="EMBL" id="WIWP01000272">
    <property type="protein sequence ID" value="MQT28936.1"/>
    <property type="molecule type" value="Genomic_DNA"/>
</dbReference>
<keyword evidence="2" id="KW-1185">Reference proteome</keyword>
<protein>
    <submittedName>
        <fullName evidence="1">Type VI secretion system tip protein VgrG</fullName>
    </submittedName>
</protein>
<sequence length="82" mass="9802">RLLAEVGIWYRFTSDDRLRIDVVEFHDDQRNYQFNVELPYYPQSGLSSSGEDGVWHLQSSHQVVEKNINIRAYHHRDARAWL</sequence>
<accession>A0ABW9PNG3</accession>
<comment type="caution">
    <text evidence="1">The sequence shown here is derived from an EMBL/GenBank/DDBJ whole genome shotgun (WGS) entry which is preliminary data.</text>
</comment>
<evidence type="ECO:0000313" key="2">
    <source>
        <dbReference type="Proteomes" id="UP000713985"/>
    </source>
</evidence>
<feature type="non-terminal residue" evidence="1">
    <location>
        <position position="82"/>
    </location>
</feature>
<dbReference type="SUPFAM" id="SSF69279">
    <property type="entry name" value="Phage tail proteins"/>
    <property type="match status" value="1"/>
</dbReference>
<gene>
    <name evidence="1" type="ORF">GHN94_24455</name>
</gene>
<dbReference type="Proteomes" id="UP000713985">
    <property type="component" value="Unassembled WGS sequence"/>
</dbReference>
<name>A0ABW9PNG3_9PSED</name>
<dbReference type="Gene3D" id="3.55.50.10">
    <property type="entry name" value="Baseplate protein-like domains"/>
    <property type="match status" value="1"/>
</dbReference>